<evidence type="ECO:0000256" key="3">
    <source>
        <dbReference type="SAM" id="Coils"/>
    </source>
</evidence>
<feature type="coiled-coil region" evidence="3">
    <location>
        <begin position="218"/>
        <end position="245"/>
    </location>
</feature>
<feature type="domain" description="YEATS" evidence="6">
    <location>
        <begin position="229"/>
        <end position="364"/>
    </location>
</feature>
<dbReference type="GO" id="GO:0005096">
    <property type="term" value="F:GTPase activator activity"/>
    <property type="evidence" value="ECO:0007669"/>
    <property type="project" value="TreeGrafter"/>
</dbReference>
<evidence type="ECO:0000256" key="4">
    <source>
        <dbReference type="SAM" id="MobiDB-lite"/>
    </source>
</evidence>
<name>A0AAN6UQW4_9PEZI</name>
<dbReference type="Pfam" id="PF00638">
    <property type="entry name" value="Ran_BP1"/>
    <property type="match status" value="1"/>
</dbReference>
<evidence type="ECO:0000259" key="6">
    <source>
        <dbReference type="PROSITE" id="PS51037"/>
    </source>
</evidence>
<dbReference type="InterPro" id="IPR045255">
    <property type="entry name" value="RanBP1-like"/>
</dbReference>
<dbReference type="InterPro" id="IPR000156">
    <property type="entry name" value="Ran_bind_dom"/>
</dbReference>
<dbReference type="PROSITE" id="PS50196">
    <property type="entry name" value="RANBD1"/>
    <property type="match status" value="1"/>
</dbReference>
<gene>
    <name evidence="7" type="ORF">BT67DRAFT_447069</name>
</gene>
<evidence type="ECO:0000313" key="8">
    <source>
        <dbReference type="Proteomes" id="UP001304895"/>
    </source>
</evidence>
<dbReference type="Pfam" id="PF17035">
    <property type="entry name" value="BET"/>
    <property type="match status" value="1"/>
</dbReference>
<feature type="compositionally biased region" description="Basic and acidic residues" evidence="4">
    <location>
        <begin position="1"/>
        <end position="23"/>
    </location>
</feature>
<feature type="domain" description="RanBD1" evidence="5">
    <location>
        <begin position="97"/>
        <end position="234"/>
    </location>
</feature>
<evidence type="ECO:0000256" key="1">
    <source>
        <dbReference type="ARBA" id="ARBA00023242"/>
    </source>
</evidence>
<dbReference type="Proteomes" id="UP001304895">
    <property type="component" value="Unassembled WGS sequence"/>
</dbReference>
<feature type="region of interest" description="Disordered" evidence="4">
    <location>
        <begin position="367"/>
        <end position="389"/>
    </location>
</feature>
<dbReference type="GO" id="GO:0005643">
    <property type="term" value="C:nuclear pore"/>
    <property type="evidence" value="ECO:0007669"/>
    <property type="project" value="TreeGrafter"/>
</dbReference>
<dbReference type="InterPro" id="IPR055129">
    <property type="entry name" value="YEATS_dom"/>
</dbReference>
<proteinExistence type="predicted"/>
<keyword evidence="8" id="KW-1185">Reference proteome</keyword>
<keyword evidence="3" id="KW-0175">Coiled coil</keyword>
<dbReference type="SUPFAM" id="SSF50729">
    <property type="entry name" value="PH domain-like"/>
    <property type="match status" value="1"/>
</dbReference>
<dbReference type="Gene3D" id="2.30.29.30">
    <property type="entry name" value="Pleckstrin-homology domain (PH domain)/Phosphotyrosine-binding domain (PTB)"/>
    <property type="match status" value="1"/>
</dbReference>
<evidence type="ECO:0000256" key="2">
    <source>
        <dbReference type="PROSITE-ProRule" id="PRU00376"/>
    </source>
</evidence>
<organism evidence="7 8">
    <name type="scientific">Trichocladium antarcticum</name>
    <dbReference type="NCBI Taxonomy" id="1450529"/>
    <lineage>
        <taxon>Eukaryota</taxon>
        <taxon>Fungi</taxon>
        <taxon>Dikarya</taxon>
        <taxon>Ascomycota</taxon>
        <taxon>Pezizomycotina</taxon>
        <taxon>Sordariomycetes</taxon>
        <taxon>Sordariomycetidae</taxon>
        <taxon>Sordariales</taxon>
        <taxon>Chaetomiaceae</taxon>
        <taxon>Trichocladium</taxon>
    </lineage>
</organism>
<comment type="caution">
    <text evidence="7">The sequence shown here is derived from an EMBL/GenBank/DDBJ whole genome shotgun (WGS) entry which is preliminary data.</text>
</comment>
<dbReference type="GO" id="GO:0006913">
    <property type="term" value="P:nucleocytoplasmic transport"/>
    <property type="evidence" value="ECO:0007669"/>
    <property type="project" value="InterPro"/>
</dbReference>
<evidence type="ECO:0008006" key="9">
    <source>
        <dbReference type="Google" id="ProtNLM"/>
    </source>
</evidence>
<dbReference type="EMBL" id="MU853402">
    <property type="protein sequence ID" value="KAK4137186.1"/>
    <property type="molecule type" value="Genomic_DNA"/>
</dbReference>
<dbReference type="InterPro" id="IPR011993">
    <property type="entry name" value="PH-like_dom_sf"/>
</dbReference>
<protein>
    <recommendedName>
        <fullName evidence="9">RanBD1 domain-containing protein</fullName>
    </recommendedName>
</protein>
<dbReference type="PANTHER" id="PTHR23138">
    <property type="entry name" value="RAN BINDING PROTEIN"/>
    <property type="match status" value="1"/>
</dbReference>
<dbReference type="InterPro" id="IPR045256">
    <property type="entry name" value="RanBP1_RanBD"/>
</dbReference>
<dbReference type="AlphaFoldDB" id="A0AAN6UQW4"/>
<dbReference type="GO" id="GO:0005737">
    <property type="term" value="C:cytoplasm"/>
    <property type="evidence" value="ECO:0007669"/>
    <property type="project" value="TreeGrafter"/>
</dbReference>
<dbReference type="CDD" id="cd16905">
    <property type="entry name" value="YEATS_Taf14_like"/>
    <property type="match status" value="1"/>
</dbReference>
<comment type="subcellular location">
    <subcellularLocation>
        <location evidence="2">Nucleus</location>
    </subcellularLocation>
</comment>
<dbReference type="InterPro" id="IPR027353">
    <property type="entry name" value="NET_dom"/>
</dbReference>
<dbReference type="InterPro" id="IPR038704">
    <property type="entry name" value="YEAST_sf"/>
</dbReference>
<dbReference type="Pfam" id="PF03366">
    <property type="entry name" value="YEATS"/>
    <property type="match status" value="1"/>
</dbReference>
<dbReference type="PROSITE" id="PS51037">
    <property type="entry name" value="YEATS"/>
    <property type="match status" value="1"/>
</dbReference>
<feature type="compositionally biased region" description="Basic and acidic residues" evidence="4">
    <location>
        <begin position="55"/>
        <end position="66"/>
    </location>
</feature>
<keyword evidence="1 2" id="KW-0539">Nucleus</keyword>
<dbReference type="SMART" id="SM00160">
    <property type="entry name" value="RanBD"/>
    <property type="match status" value="1"/>
</dbReference>
<dbReference type="FunFam" id="2.30.29.30:FF:000254">
    <property type="entry name" value="Ran-specific GTPase-activating protein 1"/>
    <property type="match status" value="1"/>
</dbReference>
<feature type="compositionally biased region" description="Basic and acidic residues" evidence="4">
    <location>
        <begin position="370"/>
        <end position="379"/>
    </location>
</feature>
<dbReference type="Gene3D" id="2.60.40.1970">
    <property type="entry name" value="YEATS domain"/>
    <property type="match status" value="1"/>
</dbReference>
<evidence type="ECO:0000313" key="7">
    <source>
        <dbReference type="EMBL" id="KAK4137186.1"/>
    </source>
</evidence>
<accession>A0AAN6UQW4</accession>
<feature type="region of interest" description="Disordered" evidence="4">
    <location>
        <begin position="1"/>
        <end position="97"/>
    </location>
</feature>
<dbReference type="PANTHER" id="PTHR23138:SF87">
    <property type="entry name" value="E3 SUMO-PROTEIN LIGASE RANBP2"/>
    <property type="match status" value="1"/>
</dbReference>
<evidence type="ECO:0000259" key="5">
    <source>
        <dbReference type="PROSITE" id="PS50196"/>
    </source>
</evidence>
<dbReference type="CDD" id="cd13179">
    <property type="entry name" value="RanBD_RanBP1"/>
    <property type="match status" value="1"/>
</dbReference>
<reference evidence="7" key="1">
    <citation type="journal article" date="2023" name="Mol. Phylogenet. Evol.">
        <title>Genome-scale phylogeny and comparative genomics of the fungal order Sordariales.</title>
        <authorList>
            <person name="Hensen N."/>
            <person name="Bonometti L."/>
            <person name="Westerberg I."/>
            <person name="Brannstrom I.O."/>
            <person name="Guillou S."/>
            <person name="Cros-Aarteil S."/>
            <person name="Calhoun S."/>
            <person name="Haridas S."/>
            <person name="Kuo A."/>
            <person name="Mondo S."/>
            <person name="Pangilinan J."/>
            <person name="Riley R."/>
            <person name="LaButti K."/>
            <person name="Andreopoulos B."/>
            <person name="Lipzen A."/>
            <person name="Chen C."/>
            <person name="Yan M."/>
            <person name="Daum C."/>
            <person name="Ng V."/>
            <person name="Clum A."/>
            <person name="Steindorff A."/>
            <person name="Ohm R.A."/>
            <person name="Martin F."/>
            <person name="Silar P."/>
            <person name="Natvig D.O."/>
            <person name="Lalanne C."/>
            <person name="Gautier V."/>
            <person name="Ament-Velasquez S.L."/>
            <person name="Kruys A."/>
            <person name="Hutchinson M.I."/>
            <person name="Powell A.J."/>
            <person name="Barry K."/>
            <person name="Miller A.N."/>
            <person name="Grigoriev I.V."/>
            <person name="Debuchy R."/>
            <person name="Gladieux P."/>
            <person name="Hiltunen Thoren M."/>
            <person name="Johannesson H."/>
        </authorList>
    </citation>
    <scope>NUCLEOTIDE SEQUENCE</scope>
    <source>
        <strain evidence="7">CBS 123565</strain>
    </source>
</reference>
<sequence>MSAENDNKPLEEVRPEAEAKVEETAQEAPAPPAAAEEAKPLTTTSSVFSMFGGGAKKEKKEEERGDNSGSAKSQREAAAASKGDEQEDQAPESDDVHFEPVIHLTEKVETKTHEEMEEQVFKMRAKLFKYISDSREWKERGTGDVRLLKHKDNGKTRLVMRRDKTLKVCANHYVVPEMKLNPNVGSDRSWVWNAAADVSEGEPEAVTLAIRFANSDNANEFKDAFIKAQKENEALQRKIKIVTEQHNIDKPAVNEGFPMKEWTVEVYVLDQDGKEKPARCFTKAVYNLHPSFDNPVQTFMEPPFKCTNEGWGEFEMSIDLFTTEKGGKQTVMHDLNFAAPQYENIHTITFRNPSQALQQLLRETGPLPSDEERKLKKADPGAAASGNKKKKTYDIEKMADALIKLGEEELLQVIQMIHDHKDDNTYVQNNLDAGEFSVDLYTLPDSLLKMLWDFVIKIGVISV</sequence>
<reference evidence="7" key="2">
    <citation type="submission" date="2023-05" db="EMBL/GenBank/DDBJ databases">
        <authorList>
            <consortium name="Lawrence Berkeley National Laboratory"/>
            <person name="Steindorff A."/>
            <person name="Hensen N."/>
            <person name="Bonometti L."/>
            <person name="Westerberg I."/>
            <person name="Brannstrom I.O."/>
            <person name="Guillou S."/>
            <person name="Cros-Aarteil S."/>
            <person name="Calhoun S."/>
            <person name="Haridas S."/>
            <person name="Kuo A."/>
            <person name="Mondo S."/>
            <person name="Pangilinan J."/>
            <person name="Riley R."/>
            <person name="Labutti K."/>
            <person name="Andreopoulos B."/>
            <person name="Lipzen A."/>
            <person name="Chen C."/>
            <person name="Yanf M."/>
            <person name="Daum C."/>
            <person name="Ng V."/>
            <person name="Clum A."/>
            <person name="Ohm R."/>
            <person name="Martin F."/>
            <person name="Silar P."/>
            <person name="Natvig D."/>
            <person name="Lalanne C."/>
            <person name="Gautier V."/>
            <person name="Ament-Velasquez S.L."/>
            <person name="Kruys A."/>
            <person name="Hutchinson M.I."/>
            <person name="Powell A.J."/>
            <person name="Barry K."/>
            <person name="Miller A.N."/>
            <person name="Grigoriev I.V."/>
            <person name="Debuchy R."/>
            <person name="Gladieux P."/>
            <person name="Thoren M.H."/>
            <person name="Johannesson H."/>
        </authorList>
    </citation>
    <scope>NUCLEOTIDE SEQUENCE</scope>
    <source>
        <strain evidence="7">CBS 123565</strain>
    </source>
</reference>